<dbReference type="GO" id="GO:0010181">
    <property type="term" value="F:FMN binding"/>
    <property type="evidence" value="ECO:0007669"/>
    <property type="project" value="TreeGrafter"/>
</dbReference>
<accession>A0A098BY34</accession>
<dbReference type="AlphaFoldDB" id="A0A098BY34"/>
<feature type="region of interest" description="Disordered" evidence="1">
    <location>
        <begin position="1"/>
        <end position="20"/>
    </location>
</feature>
<dbReference type="eggNOG" id="COG0431">
    <property type="taxonomic scope" value="Bacteria"/>
</dbReference>
<dbReference type="GO" id="GO:0016491">
    <property type="term" value="F:oxidoreductase activity"/>
    <property type="evidence" value="ECO:0007669"/>
    <property type="project" value="InterPro"/>
</dbReference>
<dbReference type="SUPFAM" id="SSF52218">
    <property type="entry name" value="Flavoproteins"/>
    <property type="match status" value="1"/>
</dbReference>
<dbReference type="KEGG" id="rrz:CS378_24920"/>
<dbReference type="Proteomes" id="UP000042997">
    <property type="component" value="Unassembled WGS sequence"/>
</dbReference>
<protein>
    <submittedName>
        <fullName evidence="2">Oxidoreductase</fullName>
    </submittedName>
</protein>
<dbReference type="GO" id="GO:0005829">
    <property type="term" value="C:cytosol"/>
    <property type="evidence" value="ECO:0007669"/>
    <property type="project" value="TreeGrafter"/>
</dbReference>
<dbReference type="EMBL" id="CCSD01000112">
    <property type="protein sequence ID" value="CDZ92631.1"/>
    <property type="molecule type" value="Genomic_DNA"/>
</dbReference>
<evidence type="ECO:0000313" key="2">
    <source>
        <dbReference type="EMBL" id="CDZ92631.1"/>
    </source>
</evidence>
<dbReference type="GeneID" id="66835185"/>
<reference evidence="2 3" key="1">
    <citation type="journal article" date="2014" name="Genome Announc.">
        <title>Draft Genome Sequence of Propane- and Butane-Oxidizing Actinobacterium Rhodococcus ruber IEGM 231.</title>
        <authorList>
            <person name="Ivshina I.B."/>
            <person name="Kuyukina M.S."/>
            <person name="Krivoruchko A.V."/>
            <person name="Barbe V."/>
            <person name="Fischer C."/>
        </authorList>
    </citation>
    <scope>NUCLEOTIDE SEQUENCE [LARGE SCALE GENOMIC DNA]</scope>
</reference>
<name>A0A098BY34_9NOCA</name>
<evidence type="ECO:0000256" key="1">
    <source>
        <dbReference type="SAM" id="MobiDB-lite"/>
    </source>
</evidence>
<dbReference type="PANTHER" id="PTHR30543:SF21">
    <property type="entry name" value="NAD(P)H-DEPENDENT FMN REDUCTASE LOT6"/>
    <property type="match status" value="1"/>
</dbReference>
<dbReference type="InterPro" id="IPR029039">
    <property type="entry name" value="Flavoprotein-like_sf"/>
</dbReference>
<dbReference type="InterPro" id="IPR005025">
    <property type="entry name" value="FMN_Rdtase-like_dom"/>
</dbReference>
<dbReference type="Gene3D" id="3.40.50.360">
    <property type="match status" value="1"/>
</dbReference>
<proteinExistence type="predicted"/>
<dbReference type="RefSeq" id="WP_010595833.1">
    <property type="nucleotide sequence ID" value="NZ_CP023714.1"/>
</dbReference>
<dbReference type="OrthoDB" id="9812295at2"/>
<dbReference type="InterPro" id="IPR050712">
    <property type="entry name" value="NAD(P)H-dep_reductase"/>
</dbReference>
<dbReference type="Pfam" id="PF03358">
    <property type="entry name" value="FMN_red"/>
    <property type="match status" value="1"/>
</dbReference>
<organism evidence="2 3">
    <name type="scientific">Rhodococcus ruber</name>
    <dbReference type="NCBI Taxonomy" id="1830"/>
    <lineage>
        <taxon>Bacteria</taxon>
        <taxon>Bacillati</taxon>
        <taxon>Actinomycetota</taxon>
        <taxon>Actinomycetes</taxon>
        <taxon>Mycobacteriales</taxon>
        <taxon>Nocardiaceae</taxon>
        <taxon>Rhodococcus</taxon>
    </lineage>
</organism>
<sequence length="207" mass="22639">MTEHPATEPSGTEQPRTGTDRTYKVGYFVGSLSSTSINRILAKTLIRLAPSDLDFVEIPIRDLPLYSPDYDANYPPEGAALKDAIGAVDAVLFVSPEYNRSIPGALKNAIDWASRPWGQNSFDHIPAAVIGASIGAIGTAVGQQSLRAVLSFCNARQMTSPEAYIHYTPEVFGDDGSVHNAGTEDFLRNYMREFRDHVVRVLTVLPR</sequence>
<gene>
    <name evidence="2" type="ORF">RHRU231_960160</name>
</gene>
<evidence type="ECO:0000313" key="3">
    <source>
        <dbReference type="Proteomes" id="UP000042997"/>
    </source>
</evidence>
<dbReference type="PANTHER" id="PTHR30543">
    <property type="entry name" value="CHROMATE REDUCTASE"/>
    <property type="match status" value="1"/>
</dbReference>